<accession>A0ABT3X2R7</accession>
<evidence type="ECO:0000256" key="1">
    <source>
        <dbReference type="ARBA" id="ARBA00007228"/>
    </source>
</evidence>
<protein>
    <submittedName>
        <fullName evidence="5">RNA methyltransferase</fullName>
    </submittedName>
</protein>
<dbReference type="GO" id="GO:0032259">
    <property type="term" value="P:methylation"/>
    <property type="evidence" value="ECO:0007669"/>
    <property type="project" value="UniProtKB-KW"/>
</dbReference>
<evidence type="ECO:0000256" key="3">
    <source>
        <dbReference type="ARBA" id="ARBA00022679"/>
    </source>
</evidence>
<dbReference type="Gene3D" id="3.40.1280.10">
    <property type="match status" value="1"/>
</dbReference>
<reference evidence="5 6" key="1">
    <citation type="submission" date="2022-11" db="EMBL/GenBank/DDBJ databases">
        <title>Study of microbial diversity in lake waters.</title>
        <authorList>
            <person name="Zhang J."/>
        </authorList>
    </citation>
    <scope>NUCLEOTIDE SEQUENCE [LARGE SCALE GENOMIC DNA]</scope>
    <source>
        <strain evidence="5 6">DT12</strain>
    </source>
</reference>
<evidence type="ECO:0000313" key="6">
    <source>
        <dbReference type="Proteomes" id="UP001208017"/>
    </source>
</evidence>
<dbReference type="InterPro" id="IPR029026">
    <property type="entry name" value="tRNA_m1G_MTases_N"/>
</dbReference>
<dbReference type="GO" id="GO:0008168">
    <property type="term" value="F:methyltransferase activity"/>
    <property type="evidence" value="ECO:0007669"/>
    <property type="project" value="UniProtKB-KW"/>
</dbReference>
<dbReference type="InterPro" id="IPR013123">
    <property type="entry name" value="SpoU_subst-bd"/>
</dbReference>
<feature type="domain" description="RNA 2-O ribose methyltransferase substrate binding" evidence="4">
    <location>
        <begin position="34"/>
        <end position="109"/>
    </location>
</feature>
<dbReference type="Pfam" id="PF00588">
    <property type="entry name" value="SpoU_methylase"/>
    <property type="match status" value="1"/>
</dbReference>
<keyword evidence="2 5" id="KW-0489">Methyltransferase</keyword>
<dbReference type="SMART" id="SM00967">
    <property type="entry name" value="SpoU_sub_bind"/>
    <property type="match status" value="1"/>
</dbReference>
<dbReference type="Pfam" id="PF22435">
    <property type="entry name" value="MRM3-like_sub_bind"/>
    <property type="match status" value="1"/>
</dbReference>
<organism evidence="5 6">
    <name type="scientific">Tumebacillus lacus</name>
    <dbReference type="NCBI Taxonomy" id="2995335"/>
    <lineage>
        <taxon>Bacteria</taxon>
        <taxon>Bacillati</taxon>
        <taxon>Bacillota</taxon>
        <taxon>Bacilli</taxon>
        <taxon>Bacillales</taxon>
        <taxon>Alicyclobacillaceae</taxon>
        <taxon>Tumebacillus</taxon>
    </lineage>
</organism>
<proteinExistence type="inferred from homology"/>
<dbReference type="Gene3D" id="3.30.1330.30">
    <property type="match status" value="1"/>
</dbReference>
<evidence type="ECO:0000313" key="5">
    <source>
        <dbReference type="EMBL" id="MCX7570746.1"/>
    </source>
</evidence>
<dbReference type="CDD" id="cd18095">
    <property type="entry name" value="SpoU-like_rRNA-MTase"/>
    <property type="match status" value="1"/>
</dbReference>
<dbReference type="InterPro" id="IPR001537">
    <property type="entry name" value="SpoU_MeTrfase"/>
</dbReference>
<keyword evidence="6" id="KW-1185">Reference proteome</keyword>
<sequence>MYGMEQITSVKNNRVKEWASLKQKKYRNSTGKYIAEGVRLVEEVIASGASVEAILIAGDLQSGRFDKIVNGAHSKDIVMYEVAEAVIEHISDTKSPQGVIAIVHRHEGDPALFIAGKEKPLYLVLDSLQDPGNLGTMIRTADAVGATAVFVSKTSVDLYNPKVIRSTMGSLYHLPVFEVDLIEFLPQLQAAGVKVVGTAPEADRTVYGYDFTQGTALVIGSEAHGMSADVAALTDAQITLPMPGQAESLNAAIASSVMLYEALRQRTV</sequence>
<dbReference type="InterPro" id="IPR053888">
    <property type="entry name" value="MRM3-like_sub_bind"/>
</dbReference>
<evidence type="ECO:0000256" key="2">
    <source>
        <dbReference type="ARBA" id="ARBA00022603"/>
    </source>
</evidence>
<comment type="caution">
    <text evidence="5">The sequence shown here is derived from an EMBL/GenBank/DDBJ whole genome shotgun (WGS) entry which is preliminary data.</text>
</comment>
<dbReference type="SUPFAM" id="SSF75217">
    <property type="entry name" value="alpha/beta knot"/>
    <property type="match status" value="1"/>
</dbReference>
<dbReference type="SUPFAM" id="SSF55315">
    <property type="entry name" value="L30e-like"/>
    <property type="match status" value="1"/>
</dbReference>
<dbReference type="InterPro" id="IPR029064">
    <property type="entry name" value="Ribosomal_eL30-like_sf"/>
</dbReference>
<dbReference type="InterPro" id="IPR029028">
    <property type="entry name" value="Alpha/beta_knot_MTases"/>
</dbReference>
<dbReference type="PANTHER" id="PTHR43191">
    <property type="entry name" value="RRNA METHYLTRANSFERASE 3"/>
    <property type="match status" value="1"/>
</dbReference>
<dbReference type="RefSeq" id="WP_267151992.1">
    <property type="nucleotide sequence ID" value="NZ_JAPMLT010000005.1"/>
</dbReference>
<gene>
    <name evidence="5" type="ORF">OS242_12325</name>
</gene>
<dbReference type="EMBL" id="JAPMLT010000005">
    <property type="protein sequence ID" value="MCX7570746.1"/>
    <property type="molecule type" value="Genomic_DNA"/>
</dbReference>
<dbReference type="PANTHER" id="PTHR43191:SF2">
    <property type="entry name" value="RRNA METHYLTRANSFERASE 3, MITOCHONDRIAL"/>
    <property type="match status" value="1"/>
</dbReference>
<comment type="similarity">
    <text evidence="1">Belongs to the class IV-like SAM-binding methyltransferase superfamily. RNA methyltransferase TrmH family.</text>
</comment>
<dbReference type="Proteomes" id="UP001208017">
    <property type="component" value="Unassembled WGS sequence"/>
</dbReference>
<name>A0ABT3X2R7_9BACL</name>
<dbReference type="InterPro" id="IPR051259">
    <property type="entry name" value="rRNA_Methyltransferase"/>
</dbReference>
<keyword evidence="3" id="KW-0808">Transferase</keyword>
<evidence type="ECO:0000259" key="4">
    <source>
        <dbReference type="SMART" id="SM00967"/>
    </source>
</evidence>